<proteinExistence type="predicted"/>
<feature type="non-terminal residue" evidence="1">
    <location>
        <position position="37"/>
    </location>
</feature>
<dbReference type="EMBL" id="ACQL01000039">
    <property type="protein sequence ID" value="EER48002.1"/>
    <property type="molecule type" value="Genomic_DNA"/>
</dbReference>
<feature type="non-terminal residue" evidence="1">
    <location>
        <position position="1"/>
    </location>
</feature>
<dbReference type="Proteomes" id="UP000005532">
    <property type="component" value="Unassembled WGS sequence"/>
</dbReference>
<name>C5RZB4_9PAST</name>
<comment type="caution">
    <text evidence="1">The sequence shown here is derived from an EMBL/GenBank/DDBJ whole genome shotgun (WGS) entry which is preliminary data.</text>
</comment>
<evidence type="ECO:0000313" key="2">
    <source>
        <dbReference type="Proteomes" id="UP000005532"/>
    </source>
</evidence>
<dbReference type="AlphaFoldDB" id="C5RZB4"/>
<accession>C5RZB4</accession>
<organism evidence="1 2">
    <name type="scientific">Actinobacillus minor NM305</name>
    <dbReference type="NCBI Taxonomy" id="637911"/>
    <lineage>
        <taxon>Bacteria</taxon>
        <taxon>Pseudomonadati</taxon>
        <taxon>Pseudomonadota</taxon>
        <taxon>Gammaproteobacteria</taxon>
        <taxon>Pasteurellales</taxon>
        <taxon>Pasteurellaceae</taxon>
        <taxon>Actinobacillus</taxon>
    </lineage>
</organism>
<sequence>ETGAKGKDGSIVEVSKNGDTTTINVKDAESNTVTSTA</sequence>
<reference evidence="1 2" key="1">
    <citation type="journal article" date="2010" name="Vet. Microbiol.">
        <title>Production of haemolysins by strains of the Actinobacillus minor/porcitonsillarum complex.</title>
        <authorList>
            <person name="Arya G."/>
            <person name="Niven D.F."/>
        </authorList>
    </citation>
    <scope>NUCLEOTIDE SEQUENCE [LARGE SCALE GENOMIC DNA]</scope>
    <source>
        <strain evidence="1 2">NM305</strain>
    </source>
</reference>
<evidence type="ECO:0000313" key="1">
    <source>
        <dbReference type="EMBL" id="EER48002.1"/>
    </source>
</evidence>
<gene>
    <name evidence="1" type="ORF">AM305_05038</name>
</gene>
<protein>
    <submittedName>
        <fullName evidence="1">Uncharacterized protein</fullName>
    </submittedName>
</protein>